<dbReference type="RefSeq" id="WP_208147428.1">
    <property type="nucleotide sequence ID" value="NZ_JAGETV010000003.1"/>
</dbReference>
<evidence type="ECO:0000256" key="3">
    <source>
        <dbReference type="ARBA" id="ARBA00022842"/>
    </source>
</evidence>
<dbReference type="SUPFAM" id="SSF56784">
    <property type="entry name" value="HAD-like"/>
    <property type="match status" value="1"/>
</dbReference>
<dbReference type="SFLD" id="SFLDG01140">
    <property type="entry name" value="C2.B:_Phosphomannomutase_and_P"/>
    <property type="match status" value="1"/>
</dbReference>
<keyword evidence="5" id="KW-1185">Reference proteome</keyword>
<name>A0ABS3Q2U8_9GAMM</name>
<dbReference type="InterPro" id="IPR023214">
    <property type="entry name" value="HAD_sf"/>
</dbReference>
<dbReference type="PANTHER" id="PTHR10000:SF8">
    <property type="entry name" value="HAD SUPERFAMILY HYDROLASE-LIKE, TYPE 3"/>
    <property type="match status" value="1"/>
</dbReference>
<comment type="caution">
    <text evidence="4">The sequence shown here is derived from an EMBL/GenBank/DDBJ whole genome shotgun (WGS) entry which is preliminary data.</text>
</comment>
<dbReference type="SFLD" id="SFLDG01142">
    <property type="entry name" value="C2.B.2:_Mannosyl-3-phosphoglyc"/>
    <property type="match status" value="1"/>
</dbReference>
<gene>
    <name evidence="4" type="ORF">J3998_02530</name>
</gene>
<dbReference type="Pfam" id="PF08282">
    <property type="entry name" value="Hydrolase_3"/>
    <property type="match status" value="1"/>
</dbReference>
<keyword evidence="3" id="KW-0460">Magnesium</keyword>
<evidence type="ECO:0000313" key="4">
    <source>
        <dbReference type="EMBL" id="MBO1926438.1"/>
    </source>
</evidence>
<dbReference type="InterPro" id="IPR006381">
    <property type="entry name" value="HAD-SF-IIB-MPGP"/>
</dbReference>
<sequence>MTLQVTANPSGIFVFTDLDGTLLGHHDYHYQPVLPMLKKLQSLHIPVILNSSKTFYEMRDWLERLGLQPPFIAENGGVIYFSTNDENQKRLLGKDYSQIRQILQQLRHEQGFNFKGFGDGTVEDVMRSTSLDRASAQQAMQRAVTEPITWLDTMTRLEQFKTLLAEHGLQLQKGGRFYHVMAHHDKASALEWVVNQSVSAGRFGEQNSNLAEKVFAKSPWVFALGDGGNDKQMIQTADVGLVLPAANGDSLKIDRKNVFTAEKSSPYGWVEALQEYLINPLEQV</sequence>
<accession>A0ABS3Q2U8</accession>
<keyword evidence="1" id="KW-0479">Metal-binding</keyword>
<dbReference type="SFLD" id="SFLDS00003">
    <property type="entry name" value="Haloacid_Dehalogenase"/>
    <property type="match status" value="1"/>
</dbReference>
<dbReference type="Proteomes" id="UP000664835">
    <property type="component" value="Unassembled WGS sequence"/>
</dbReference>
<dbReference type="NCBIfam" id="TIGR01486">
    <property type="entry name" value="HAD-SF-IIB-MPGP"/>
    <property type="match status" value="1"/>
</dbReference>
<dbReference type="GO" id="GO:0016787">
    <property type="term" value="F:hydrolase activity"/>
    <property type="evidence" value="ECO:0007669"/>
    <property type="project" value="UniProtKB-KW"/>
</dbReference>
<organism evidence="4 5">
    <name type="scientific">Thiomicrorhabdus marina</name>
    <dbReference type="NCBI Taxonomy" id="2818442"/>
    <lineage>
        <taxon>Bacteria</taxon>
        <taxon>Pseudomonadati</taxon>
        <taxon>Pseudomonadota</taxon>
        <taxon>Gammaproteobacteria</taxon>
        <taxon>Thiotrichales</taxon>
        <taxon>Piscirickettsiaceae</taxon>
        <taxon>Thiomicrorhabdus</taxon>
    </lineage>
</organism>
<evidence type="ECO:0000313" key="5">
    <source>
        <dbReference type="Proteomes" id="UP000664835"/>
    </source>
</evidence>
<keyword evidence="2 4" id="KW-0378">Hydrolase</keyword>
<evidence type="ECO:0000256" key="1">
    <source>
        <dbReference type="ARBA" id="ARBA00022723"/>
    </source>
</evidence>
<dbReference type="InterPro" id="IPR036412">
    <property type="entry name" value="HAD-like_sf"/>
</dbReference>
<dbReference type="InterPro" id="IPR006379">
    <property type="entry name" value="HAD-SF_hydro_IIB"/>
</dbReference>
<protein>
    <submittedName>
        <fullName evidence="4">HAD-IIB family hydrolase</fullName>
    </submittedName>
</protein>
<dbReference type="Gene3D" id="3.40.50.1000">
    <property type="entry name" value="HAD superfamily/HAD-like"/>
    <property type="match status" value="1"/>
</dbReference>
<dbReference type="PANTHER" id="PTHR10000">
    <property type="entry name" value="PHOSPHOSERINE PHOSPHATASE"/>
    <property type="match status" value="1"/>
</dbReference>
<dbReference type="EMBL" id="JAGETV010000003">
    <property type="protein sequence ID" value="MBO1926438.1"/>
    <property type="molecule type" value="Genomic_DNA"/>
</dbReference>
<dbReference type="NCBIfam" id="TIGR01484">
    <property type="entry name" value="HAD-SF-IIB"/>
    <property type="match status" value="1"/>
</dbReference>
<reference evidence="4 5" key="1">
    <citation type="submission" date="2021-03" db="EMBL/GenBank/DDBJ databases">
        <title>Thiomicrorhabdus sp.nov.,novel sulfur-oxidizing bacteria isolated from coastal sediment.</title>
        <authorList>
            <person name="Liu X."/>
        </authorList>
    </citation>
    <scope>NUCLEOTIDE SEQUENCE [LARGE SCALE GENOMIC DNA]</scope>
    <source>
        <strain evidence="4 5">6S2-11</strain>
    </source>
</reference>
<proteinExistence type="predicted"/>
<dbReference type="Gene3D" id="3.30.980.20">
    <property type="entry name" value="Putative mannosyl-3-phosphoglycerate phosphatase, domain 2"/>
    <property type="match status" value="1"/>
</dbReference>
<evidence type="ECO:0000256" key="2">
    <source>
        <dbReference type="ARBA" id="ARBA00022801"/>
    </source>
</evidence>